<evidence type="ECO:0000313" key="1">
    <source>
        <dbReference type="EMBL" id="CAD8055870.1"/>
    </source>
</evidence>
<proteinExistence type="predicted"/>
<evidence type="ECO:0000313" key="2">
    <source>
        <dbReference type="Proteomes" id="UP000692954"/>
    </source>
</evidence>
<gene>
    <name evidence="1" type="ORF">PSON_ATCC_30995.1.T0090483</name>
</gene>
<organism evidence="1 2">
    <name type="scientific">Paramecium sonneborni</name>
    <dbReference type="NCBI Taxonomy" id="65129"/>
    <lineage>
        <taxon>Eukaryota</taxon>
        <taxon>Sar</taxon>
        <taxon>Alveolata</taxon>
        <taxon>Ciliophora</taxon>
        <taxon>Intramacronucleata</taxon>
        <taxon>Oligohymenophorea</taxon>
        <taxon>Peniculida</taxon>
        <taxon>Parameciidae</taxon>
        <taxon>Paramecium</taxon>
    </lineage>
</organism>
<reference evidence="1" key="1">
    <citation type="submission" date="2021-01" db="EMBL/GenBank/DDBJ databases">
        <authorList>
            <consortium name="Genoscope - CEA"/>
            <person name="William W."/>
        </authorList>
    </citation>
    <scope>NUCLEOTIDE SEQUENCE</scope>
</reference>
<dbReference type="EMBL" id="CAJJDN010000009">
    <property type="protein sequence ID" value="CAD8055870.1"/>
    <property type="molecule type" value="Genomic_DNA"/>
</dbReference>
<dbReference type="Proteomes" id="UP000692954">
    <property type="component" value="Unassembled WGS sequence"/>
</dbReference>
<name>A0A8S1KK34_9CILI</name>
<accession>A0A8S1KK34</accession>
<protein>
    <submittedName>
        <fullName evidence="1">Uncharacterized protein</fullName>
    </submittedName>
</protein>
<comment type="caution">
    <text evidence="1">The sequence shown here is derived from an EMBL/GenBank/DDBJ whole genome shotgun (WGS) entry which is preliminary data.</text>
</comment>
<sequence>MQESVIVCPYCKNQAFFDPSSSSNFCKSKQCKGVVIEQGKITYENEVNLHEADEPGKEQTRFGGYENIIEDFKSQICEMLGKNDSNQRKQFYEQFEEGEKLIKQFSTIFQMNEAFTNDAISKYRTLMFDFVNEIANKSFLALAVLAYHLIISERKNQQNHDQRIDKITQKQCWNIVLLHPNNQIQFLRLQKQKIKLTHKNKIFVIKFYKGLKNINYHLMNMKQIQYVVFVFAKSLKYYYYFLQQIFNKTIQIYLNYSSLSQSNLLNRYVASNQE</sequence>
<dbReference type="AlphaFoldDB" id="A0A8S1KK34"/>
<keyword evidence="2" id="KW-1185">Reference proteome</keyword>